<evidence type="ECO:0000259" key="3">
    <source>
        <dbReference type="Pfam" id="PF00443"/>
    </source>
</evidence>
<proteinExistence type="predicted"/>
<dbReference type="GO" id="GO:0046872">
    <property type="term" value="F:metal ion binding"/>
    <property type="evidence" value="ECO:0007669"/>
    <property type="project" value="UniProtKB-KW"/>
</dbReference>
<evidence type="ECO:0000256" key="2">
    <source>
        <dbReference type="ARBA" id="ARBA00022723"/>
    </source>
</evidence>
<dbReference type="Proteomes" id="UP000515158">
    <property type="component" value="Unplaced"/>
</dbReference>
<evidence type="ECO:0000313" key="5">
    <source>
        <dbReference type="Proteomes" id="UP000515158"/>
    </source>
</evidence>
<feature type="domain" description="DDE Tnp4" evidence="4">
    <location>
        <begin position="477"/>
        <end position="636"/>
    </location>
</feature>
<dbReference type="InterPro" id="IPR027806">
    <property type="entry name" value="HARBI1_dom"/>
</dbReference>
<feature type="domain" description="Peptidase C19 ubiquitin carboxyl-terminal hydrolase" evidence="3">
    <location>
        <begin position="1"/>
        <end position="190"/>
    </location>
</feature>
<dbReference type="Gene3D" id="3.90.70.10">
    <property type="entry name" value="Cysteine proteinases"/>
    <property type="match status" value="1"/>
</dbReference>
<accession>A0A6P8ZQI7</accession>
<dbReference type="GeneID" id="117647990"/>
<dbReference type="PANTHER" id="PTHR23080:SF133">
    <property type="entry name" value="SI:CH211-262I1.5-RELATED"/>
    <property type="match status" value="1"/>
</dbReference>
<dbReference type="RefSeq" id="XP_034245924.1">
    <property type="nucleotide sequence ID" value="XM_034390033.1"/>
</dbReference>
<dbReference type="OrthoDB" id="7782839at2759"/>
<dbReference type="SUPFAM" id="SSF54001">
    <property type="entry name" value="Cysteine proteinases"/>
    <property type="match status" value="1"/>
</dbReference>
<evidence type="ECO:0000256" key="1">
    <source>
        <dbReference type="ARBA" id="ARBA00001968"/>
    </source>
</evidence>
<keyword evidence="2" id="KW-0479">Metal-binding</keyword>
<comment type="cofactor">
    <cofactor evidence="1">
        <name>a divalent metal cation</name>
        <dbReference type="ChEBI" id="CHEBI:60240"/>
    </cofactor>
</comment>
<dbReference type="Pfam" id="PF13359">
    <property type="entry name" value="DDE_Tnp_4"/>
    <property type="match status" value="1"/>
</dbReference>
<name>A0A6P8ZQI7_THRPL</name>
<evidence type="ECO:0000313" key="6">
    <source>
        <dbReference type="RefSeq" id="XP_034245924.1"/>
    </source>
</evidence>
<dbReference type="GO" id="GO:0004843">
    <property type="term" value="F:cysteine-type deubiquitinase activity"/>
    <property type="evidence" value="ECO:0007669"/>
    <property type="project" value="InterPro"/>
</dbReference>
<protein>
    <submittedName>
        <fullName evidence="6">Uncharacterized protein LOC117647990</fullName>
    </submittedName>
</protein>
<dbReference type="PANTHER" id="PTHR23080">
    <property type="entry name" value="THAP DOMAIN PROTEIN"/>
    <property type="match status" value="1"/>
</dbReference>
<evidence type="ECO:0000259" key="4">
    <source>
        <dbReference type="Pfam" id="PF13359"/>
    </source>
</evidence>
<dbReference type="InterPro" id="IPR038765">
    <property type="entry name" value="Papain-like_cys_pep_sf"/>
</dbReference>
<dbReference type="InterPro" id="IPR001394">
    <property type="entry name" value="Peptidase_C19_UCH"/>
</dbReference>
<keyword evidence="5" id="KW-1185">Reference proteome</keyword>
<sequence length="673" mass="76623">MLFHVPEVHDFLVNDKEHRNGCRSLLCCSCALFRQLTDVLANRCTVPTFFLDWWKRMCIKMPREKQRSSHEFLFRLITTLRLEHSKRMGLGLNSNMSLWETVSSKLFGGKQLVRVRCNQCNPADLNQEFLSVEIQLQGQNLSGEIEQKLYESKEEFCPLCDAVTFRWKPLSIKMPHYLIVHVSNCSLNAAQAQYVTVCGEDFVLKSCITQTETSSQALFTSISLYGVNKQFEDAQVKKVSQATFARKGIPDNSTMTFLFITTSSSSTLLTSSIETHLEHDRLDTEEVTLNPSSPERQVTVPSRTTDPESLMARISLGKNKGTQTALKVSSCDAETQTNLFDYDRFKLEESDFKSWTGMSVEDFEAFYNLLGGEDVVLKLKQKYRLSTPMKINTTTRISGEDRLLLFFLRFRQGLTLMQLSFLYKLSESYISDLFYVMTCHVYETMKALSEHMFISASKQLKNKPLVMKPFKNLRVILDGVSIGLETPSNFEQQGNTWSTYKHKNVALFIVGISCHGATIFCSEGMEGSMSDKVATLKSNLQDLLDEGDCIMVDKGFELQSDMAKIGCKILRPPFKERGRFFTKEELDLTQAIAAARIYVEHAMADIKDNRIFRGDIPLTLIPILSKLVFSAAFMRNFSPTRICNVSFRPEVTKEQPVEVQESSEQVDDPHALF</sequence>
<reference evidence="6" key="1">
    <citation type="submission" date="2025-08" db="UniProtKB">
        <authorList>
            <consortium name="RefSeq"/>
        </authorList>
    </citation>
    <scope>IDENTIFICATION</scope>
    <source>
        <tissue evidence="6">Total insect</tissue>
    </source>
</reference>
<dbReference type="Pfam" id="PF00443">
    <property type="entry name" value="UCH"/>
    <property type="match status" value="1"/>
</dbReference>
<dbReference type="GO" id="GO:0016579">
    <property type="term" value="P:protein deubiquitination"/>
    <property type="evidence" value="ECO:0007669"/>
    <property type="project" value="InterPro"/>
</dbReference>
<dbReference type="KEGG" id="tpal:117647990"/>
<dbReference type="AlphaFoldDB" id="A0A6P8ZQI7"/>
<gene>
    <name evidence="6" type="primary">LOC117647990</name>
</gene>
<organism evidence="6">
    <name type="scientific">Thrips palmi</name>
    <name type="common">Melon thrips</name>
    <dbReference type="NCBI Taxonomy" id="161013"/>
    <lineage>
        <taxon>Eukaryota</taxon>
        <taxon>Metazoa</taxon>
        <taxon>Ecdysozoa</taxon>
        <taxon>Arthropoda</taxon>
        <taxon>Hexapoda</taxon>
        <taxon>Insecta</taxon>
        <taxon>Pterygota</taxon>
        <taxon>Neoptera</taxon>
        <taxon>Paraneoptera</taxon>
        <taxon>Thysanoptera</taxon>
        <taxon>Terebrantia</taxon>
        <taxon>Thripoidea</taxon>
        <taxon>Thripidae</taxon>
        <taxon>Thrips</taxon>
    </lineage>
</organism>
<dbReference type="InParanoid" id="A0A6P8ZQI7"/>